<feature type="compositionally biased region" description="Polar residues" evidence="1">
    <location>
        <begin position="1"/>
        <end position="32"/>
    </location>
</feature>
<dbReference type="Proteomes" id="UP000807504">
    <property type="component" value="Unassembled WGS sequence"/>
</dbReference>
<keyword evidence="3" id="KW-1185">Reference proteome</keyword>
<evidence type="ECO:0000313" key="2">
    <source>
        <dbReference type="EMBL" id="KAF8792222.1"/>
    </source>
</evidence>
<feature type="compositionally biased region" description="Pro residues" evidence="1">
    <location>
        <begin position="33"/>
        <end position="42"/>
    </location>
</feature>
<reference evidence="2" key="2">
    <citation type="submission" date="2020-06" db="EMBL/GenBank/DDBJ databases">
        <authorList>
            <person name="Sheffer M."/>
        </authorList>
    </citation>
    <scope>NUCLEOTIDE SEQUENCE</scope>
</reference>
<dbReference type="AlphaFoldDB" id="A0A8T0FNT9"/>
<sequence>MTANPSRPVDQWNNMTANPSQPVGLWSNMNPNPSRPELPVAPPGLQENFRTLVDGNDGRMPIGGSDVPPEYSAVVTSQETMMAIASDNSHRYPRVVGGRKAESPPPDYMTVAPFK</sequence>
<feature type="region of interest" description="Disordered" evidence="1">
    <location>
        <begin position="94"/>
        <end position="115"/>
    </location>
</feature>
<reference evidence="2" key="1">
    <citation type="journal article" date="2020" name="bioRxiv">
        <title>Chromosome-level reference genome of the European wasp spider Argiope bruennichi: a resource for studies on range expansion and evolutionary adaptation.</title>
        <authorList>
            <person name="Sheffer M.M."/>
            <person name="Hoppe A."/>
            <person name="Krehenwinkel H."/>
            <person name="Uhl G."/>
            <person name="Kuss A.W."/>
            <person name="Jensen L."/>
            <person name="Jensen C."/>
            <person name="Gillespie R.G."/>
            <person name="Hoff K.J."/>
            <person name="Prost S."/>
        </authorList>
    </citation>
    <scope>NUCLEOTIDE SEQUENCE</scope>
</reference>
<feature type="region of interest" description="Disordered" evidence="1">
    <location>
        <begin position="1"/>
        <end position="45"/>
    </location>
</feature>
<comment type="caution">
    <text evidence="2">The sequence shown here is derived from an EMBL/GenBank/DDBJ whole genome shotgun (WGS) entry which is preliminary data.</text>
</comment>
<name>A0A8T0FNT9_ARGBR</name>
<evidence type="ECO:0000313" key="3">
    <source>
        <dbReference type="Proteomes" id="UP000807504"/>
    </source>
</evidence>
<gene>
    <name evidence="2" type="ORF">HNY73_003847</name>
</gene>
<protein>
    <submittedName>
        <fullName evidence="2">Uncharacterized protein</fullName>
    </submittedName>
</protein>
<organism evidence="2 3">
    <name type="scientific">Argiope bruennichi</name>
    <name type="common">Wasp spider</name>
    <name type="synonym">Aranea bruennichi</name>
    <dbReference type="NCBI Taxonomy" id="94029"/>
    <lineage>
        <taxon>Eukaryota</taxon>
        <taxon>Metazoa</taxon>
        <taxon>Ecdysozoa</taxon>
        <taxon>Arthropoda</taxon>
        <taxon>Chelicerata</taxon>
        <taxon>Arachnida</taxon>
        <taxon>Araneae</taxon>
        <taxon>Araneomorphae</taxon>
        <taxon>Entelegynae</taxon>
        <taxon>Araneoidea</taxon>
        <taxon>Araneidae</taxon>
        <taxon>Argiope</taxon>
    </lineage>
</organism>
<proteinExistence type="predicted"/>
<accession>A0A8T0FNT9</accession>
<evidence type="ECO:0000256" key="1">
    <source>
        <dbReference type="SAM" id="MobiDB-lite"/>
    </source>
</evidence>
<dbReference type="EMBL" id="JABXBU010000003">
    <property type="protein sequence ID" value="KAF8792222.1"/>
    <property type="molecule type" value="Genomic_DNA"/>
</dbReference>